<sequence>MGSIQAIIQGQLISHVSGKLTETDREARELDTKLLQQEAQYIKALTPRREATIEGIREDLKCLVGLEARAKFRARQVRLYDVGDEAGKLLAWLAKKEEDQRWISPIDSEAEGMAETPVEVLQALSVHLASLYLAQSETDQSDLEKLIRKILIPELQEEASHSLDWDFTEPGIAVALRQIKSGKSLGHKGLTTEFFKCVEYHVSVPLRTVYYRARREGRLSKT</sequence>
<protein>
    <submittedName>
        <fullName evidence="1">Uncharacterized protein</fullName>
    </submittedName>
</protein>
<reference evidence="1" key="1">
    <citation type="journal article" date="2022" name="bioRxiv">
        <title>Sequencing and chromosome-scale assembly of the giantPleurodeles waltlgenome.</title>
        <authorList>
            <person name="Brown T."/>
            <person name="Elewa A."/>
            <person name="Iarovenko S."/>
            <person name="Subramanian E."/>
            <person name="Araus A.J."/>
            <person name="Petzold A."/>
            <person name="Susuki M."/>
            <person name="Suzuki K.-i.T."/>
            <person name="Hayashi T."/>
            <person name="Toyoda A."/>
            <person name="Oliveira C."/>
            <person name="Osipova E."/>
            <person name="Leigh N.D."/>
            <person name="Simon A."/>
            <person name="Yun M.H."/>
        </authorList>
    </citation>
    <scope>NUCLEOTIDE SEQUENCE</scope>
    <source>
        <strain evidence="1">20211129_DDA</strain>
        <tissue evidence="1">Liver</tissue>
    </source>
</reference>
<gene>
    <name evidence="1" type="ORF">NDU88_001163</name>
</gene>
<dbReference type="AlphaFoldDB" id="A0AAV7SC68"/>
<evidence type="ECO:0000313" key="2">
    <source>
        <dbReference type="Proteomes" id="UP001066276"/>
    </source>
</evidence>
<dbReference type="EMBL" id="JANPWB010000008">
    <property type="protein sequence ID" value="KAJ1160668.1"/>
    <property type="molecule type" value="Genomic_DNA"/>
</dbReference>
<organism evidence="1 2">
    <name type="scientific">Pleurodeles waltl</name>
    <name type="common">Iberian ribbed newt</name>
    <dbReference type="NCBI Taxonomy" id="8319"/>
    <lineage>
        <taxon>Eukaryota</taxon>
        <taxon>Metazoa</taxon>
        <taxon>Chordata</taxon>
        <taxon>Craniata</taxon>
        <taxon>Vertebrata</taxon>
        <taxon>Euteleostomi</taxon>
        <taxon>Amphibia</taxon>
        <taxon>Batrachia</taxon>
        <taxon>Caudata</taxon>
        <taxon>Salamandroidea</taxon>
        <taxon>Salamandridae</taxon>
        <taxon>Pleurodelinae</taxon>
        <taxon>Pleurodeles</taxon>
    </lineage>
</organism>
<keyword evidence="2" id="KW-1185">Reference proteome</keyword>
<dbReference type="Proteomes" id="UP001066276">
    <property type="component" value="Chromosome 4_2"/>
</dbReference>
<accession>A0AAV7SC68</accession>
<dbReference type="EMBL" id="JANPWB010000008">
    <property type="protein sequence ID" value="KAJ1160669.1"/>
    <property type="molecule type" value="Genomic_DNA"/>
</dbReference>
<evidence type="ECO:0000313" key="1">
    <source>
        <dbReference type="EMBL" id="KAJ1160668.1"/>
    </source>
</evidence>
<comment type="caution">
    <text evidence="1">The sequence shown here is derived from an EMBL/GenBank/DDBJ whole genome shotgun (WGS) entry which is preliminary data.</text>
</comment>
<proteinExistence type="predicted"/>
<name>A0AAV7SC68_PLEWA</name>